<reference evidence="2" key="1">
    <citation type="submission" date="2022-05" db="EMBL/GenBank/DDBJ databases">
        <title>Using nanopore sequencing to obtain complete genomes from saliva samples.</title>
        <authorList>
            <person name="Baker J.L."/>
        </authorList>
    </citation>
    <scope>NUCLEOTIDE SEQUENCE</scope>
    <source>
        <strain evidence="2">JCVI-JB-Lp32</strain>
    </source>
</reference>
<dbReference type="Gene3D" id="3.30.420.40">
    <property type="match status" value="1"/>
</dbReference>
<dbReference type="InterPro" id="IPR003695">
    <property type="entry name" value="Ppx_GppA_N"/>
</dbReference>
<dbReference type="PANTHER" id="PTHR30005:SF13">
    <property type="entry name" value="EXOPOLYPHOSPHATASE 2"/>
    <property type="match status" value="1"/>
</dbReference>
<dbReference type="InterPro" id="IPR050273">
    <property type="entry name" value="GppA/Ppx_hydrolase"/>
</dbReference>
<gene>
    <name evidence="2" type="ORF">M3I19_01045</name>
</gene>
<dbReference type="AlphaFoldDB" id="A0A9E7AGV5"/>
<sequence>MLLAAIDIGTVTARLALAQVEDGRVIRMAKYTEIVNLGEGVDTTKRLLPEAIHRCVGCVSSYVDHARKEGAEAVVCTLTSAARDAENAPDLGMGLASLGLEPMIIPGEIEGALTFLGVSHDFENHRILVADSGGGSTELVVGTLAGQSAAQGAGQQLGGQQLDINFVESVELGCRRLTERFNLSSDHPSAEDIEGAHKMAAQMMSEAIVRAQQQCAAPELLVGVGGTATSLIAIRDRLDPYDPAKVHLNHISIDEVLQIEGLLASKTLKEREDITGLQVKRAPVMLAGTILLAELMKNSGFKHLVVSESDLLFGLVITAAAVHQGKQSPVIWKPILRPLN</sequence>
<proteinExistence type="predicted"/>
<name>A0A9E7AGV5_9ACTN</name>
<dbReference type="CDD" id="cd24054">
    <property type="entry name" value="ASKHA_NBD_AaPPX-GppA_MtPPX2-like"/>
    <property type="match status" value="1"/>
</dbReference>
<dbReference type="Proteomes" id="UP000831562">
    <property type="component" value="Chromosome"/>
</dbReference>
<dbReference type="SUPFAM" id="SSF53067">
    <property type="entry name" value="Actin-like ATPase domain"/>
    <property type="match status" value="2"/>
</dbReference>
<dbReference type="EMBL" id="CP097092">
    <property type="protein sequence ID" value="UQF78319.1"/>
    <property type="molecule type" value="Genomic_DNA"/>
</dbReference>
<evidence type="ECO:0000259" key="1">
    <source>
        <dbReference type="Pfam" id="PF02541"/>
    </source>
</evidence>
<accession>A0A9E7AGV5</accession>
<protein>
    <submittedName>
        <fullName evidence="2">Phosphatase</fullName>
    </submittedName>
</protein>
<evidence type="ECO:0000313" key="3">
    <source>
        <dbReference type="Proteomes" id="UP000831562"/>
    </source>
</evidence>
<dbReference type="Pfam" id="PF02541">
    <property type="entry name" value="Ppx-GppA"/>
    <property type="match status" value="1"/>
</dbReference>
<evidence type="ECO:0000313" key="2">
    <source>
        <dbReference type="EMBL" id="UQF78319.1"/>
    </source>
</evidence>
<feature type="domain" description="Ppx/GppA phosphatase N-terminal" evidence="1">
    <location>
        <begin position="18"/>
        <end position="298"/>
    </location>
</feature>
<dbReference type="GO" id="GO:0016462">
    <property type="term" value="F:pyrophosphatase activity"/>
    <property type="evidence" value="ECO:0007669"/>
    <property type="project" value="TreeGrafter"/>
</dbReference>
<dbReference type="Gene3D" id="3.30.420.150">
    <property type="entry name" value="Exopolyphosphatase. Domain 2"/>
    <property type="match status" value="1"/>
</dbReference>
<dbReference type="InterPro" id="IPR043129">
    <property type="entry name" value="ATPase_NBD"/>
</dbReference>
<organism evidence="2 3">
    <name type="scientific">Lancefieldella parvula</name>
    <dbReference type="NCBI Taxonomy" id="1382"/>
    <lineage>
        <taxon>Bacteria</taxon>
        <taxon>Bacillati</taxon>
        <taxon>Actinomycetota</taxon>
        <taxon>Coriobacteriia</taxon>
        <taxon>Coriobacteriales</taxon>
        <taxon>Atopobiaceae</taxon>
        <taxon>Lancefieldella</taxon>
    </lineage>
</organism>
<dbReference type="PANTHER" id="PTHR30005">
    <property type="entry name" value="EXOPOLYPHOSPHATASE"/>
    <property type="match status" value="1"/>
</dbReference>